<sequence length="155" mass="17827">MDQNLTPEQISEFQQAFLLFDRNNDGCITLEELAAVIHQLGLNPTEVELLEMIREVDINGNGTIEFNEFTILMARKLMETDTDEEMKEAFEVFDKDHNGLISPSELRHVMRNLGENLTDDEVAQMIREADIDGRQLCELRGICSFDDRLTSLQYV</sequence>
<dbReference type="PANTHER" id="PTHR23048">
    <property type="entry name" value="MYOSIN LIGHT CHAIN 1, 3"/>
    <property type="match status" value="1"/>
</dbReference>
<dbReference type="PROSITE" id="PS00018">
    <property type="entry name" value="EF_HAND_1"/>
    <property type="match status" value="3"/>
</dbReference>
<dbReference type="InterPro" id="IPR002048">
    <property type="entry name" value="EF_hand_dom"/>
</dbReference>
<dbReference type="PANTHER" id="PTHR23048:SF53">
    <property type="entry name" value="CALMODULIN"/>
    <property type="match status" value="1"/>
</dbReference>
<feature type="domain" description="EF-hand" evidence="6">
    <location>
        <begin position="44"/>
        <end position="79"/>
    </location>
</feature>
<dbReference type="AlphaFoldDB" id="A0AAV8DEE0"/>
<comment type="caution">
    <text evidence="7">The sequence shown here is derived from an EMBL/GenBank/DDBJ whole genome shotgun (WGS) entry which is preliminary data.</text>
</comment>
<evidence type="ECO:0000256" key="5">
    <source>
        <dbReference type="ARBA" id="ARBA00022837"/>
    </source>
</evidence>
<dbReference type="GO" id="GO:0005509">
    <property type="term" value="F:calcium ion binding"/>
    <property type="evidence" value="ECO:0007669"/>
    <property type="project" value="InterPro"/>
</dbReference>
<evidence type="ECO:0000256" key="2">
    <source>
        <dbReference type="ARBA" id="ARBA00022481"/>
    </source>
</evidence>
<dbReference type="Proteomes" id="UP001140206">
    <property type="component" value="Chromosome 4"/>
</dbReference>
<dbReference type="SUPFAM" id="SSF47473">
    <property type="entry name" value="EF-hand"/>
    <property type="match status" value="1"/>
</dbReference>
<keyword evidence="4" id="KW-0677">Repeat</keyword>
<dbReference type="InterPro" id="IPR011992">
    <property type="entry name" value="EF-hand-dom_pair"/>
</dbReference>
<evidence type="ECO:0000313" key="7">
    <source>
        <dbReference type="EMBL" id="KAJ4764627.1"/>
    </source>
</evidence>
<evidence type="ECO:0000256" key="4">
    <source>
        <dbReference type="ARBA" id="ARBA00022737"/>
    </source>
</evidence>
<keyword evidence="2" id="KW-0488">Methylation</keyword>
<dbReference type="CDD" id="cd00051">
    <property type="entry name" value="EFh"/>
    <property type="match status" value="1"/>
</dbReference>
<dbReference type="PROSITE" id="PS50222">
    <property type="entry name" value="EF_HAND_2"/>
    <property type="match status" value="3"/>
</dbReference>
<keyword evidence="8" id="KW-1185">Reference proteome</keyword>
<reference evidence="7" key="1">
    <citation type="submission" date="2022-08" db="EMBL/GenBank/DDBJ databases">
        <authorList>
            <person name="Marques A."/>
        </authorList>
    </citation>
    <scope>NUCLEOTIDE SEQUENCE</scope>
    <source>
        <strain evidence="7">RhyPub2mFocal</strain>
        <tissue evidence="7">Leaves</tissue>
    </source>
</reference>
<dbReference type="InterPro" id="IPR018247">
    <property type="entry name" value="EF_Hand_1_Ca_BS"/>
</dbReference>
<accession>A0AAV8DEE0</accession>
<evidence type="ECO:0000313" key="8">
    <source>
        <dbReference type="Proteomes" id="UP001140206"/>
    </source>
</evidence>
<organism evidence="7 8">
    <name type="scientific">Rhynchospora pubera</name>
    <dbReference type="NCBI Taxonomy" id="906938"/>
    <lineage>
        <taxon>Eukaryota</taxon>
        <taxon>Viridiplantae</taxon>
        <taxon>Streptophyta</taxon>
        <taxon>Embryophyta</taxon>
        <taxon>Tracheophyta</taxon>
        <taxon>Spermatophyta</taxon>
        <taxon>Magnoliopsida</taxon>
        <taxon>Liliopsida</taxon>
        <taxon>Poales</taxon>
        <taxon>Cyperaceae</taxon>
        <taxon>Cyperoideae</taxon>
        <taxon>Rhynchosporeae</taxon>
        <taxon>Rhynchospora</taxon>
    </lineage>
</organism>
<dbReference type="FunFam" id="1.10.238.10:FF:000001">
    <property type="entry name" value="Calmodulin 1"/>
    <property type="match status" value="1"/>
</dbReference>
<evidence type="ECO:0000256" key="3">
    <source>
        <dbReference type="ARBA" id="ARBA00022723"/>
    </source>
</evidence>
<dbReference type="Gene3D" id="1.10.238.10">
    <property type="entry name" value="EF-hand"/>
    <property type="match status" value="2"/>
</dbReference>
<proteinExistence type="inferred from homology"/>
<dbReference type="InterPro" id="IPR050230">
    <property type="entry name" value="CALM/Myosin/TropC-like"/>
</dbReference>
<protein>
    <submittedName>
        <fullName evidence="7">Calmodulin</fullName>
    </submittedName>
</protein>
<feature type="domain" description="EF-hand" evidence="6">
    <location>
        <begin position="81"/>
        <end position="116"/>
    </location>
</feature>
<feature type="domain" description="EF-hand" evidence="6">
    <location>
        <begin position="8"/>
        <end position="43"/>
    </location>
</feature>
<name>A0AAV8DEE0_9POAL</name>
<gene>
    <name evidence="7" type="ORF">LUZ62_075002</name>
</gene>
<evidence type="ECO:0000256" key="1">
    <source>
        <dbReference type="ARBA" id="ARBA00009763"/>
    </source>
</evidence>
<evidence type="ECO:0000259" key="6">
    <source>
        <dbReference type="PROSITE" id="PS50222"/>
    </source>
</evidence>
<keyword evidence="3" id="KW-0479">Metal-binding</keyword>
<comment type="similarity">
    <text evidence="1">Belongs to the calmodulin family.</text>
</comment>
<dbReference type="SMART" id="SM00054">
    <property type="entry name" value="EFh"/>
    <property type="match status" value="3"/>
</dbReference>
<dbReference type="EMBL" id="JAMFTS010000004">
    <property type="protein sequence ID" value="KAJ4764627.1"/>
    <property type="molecule type" value="Genomic_DNA"/>
</dbReference>
<keyword evidence="5" id="KW-0106">Calcium</keyword>
<dbReference type="Pfam" id="PF13499">
    <property type="entry name" value="EF-hand_7"/>
    <property type="match status" value="2"/>
</dbReference>
<dbReference type="GO" id="GO:0016460">
    <property type="term" value="C:myosin II complex"/>
    <property type="evidence" value="ECO:0007669"/>
    <property type="project" value="TreeGrafter"/>
</dbReference>